<reference evidence="2" key="1">
    <citation type="submission" date="2022-08" db="EMBL/GenBank/DDBJ databases">
        <title>Genomic Encyclopedia of Type Strains, Phase V (KMG-V): Genome sequencing to study the core and pangenomes of soil and plant-associated prokaryotes.</title>
        <authorList>
            <person name="Whitman W."/>
        </authorList>
    </citation>
    <scope>NUCLEOTIDE SEQUENCE</scope>
    <source>
        <strain evidence="2">SP3012</strain>
    </source>
</reference>
<feature type="non-terminal residue" evidence="2">
    <location>
        <position position="1"/>
    </location>
</feature>
<evidence type="ECO:0000313" key="3">
    <source>
        <dbReference type="Proteomes" id="UP001155040"/>
    </source>
</evidence>
<sequence length="228" mass="26074">DASSIEALVADREFISIDWIQCLQEKEIPFAVRLRSDRHIGLSPEGPSLPARMFARRCSVGQEERLEDWNYLSGANGKQAEVDILVRRIAAGGKDSEEDSFLILAIWKIDSSKATSLYRQRWEIETMFAALKSRGYRLEQTHLTEPDRIQRLIGLLSVAFAWTHIVGERRAEREGLPPKKAHGRRERSLFRYGMDRLQSILTTPERQPQAFFACLTGLRSPTAFLSRT</sequence>
<accession>A0A9X2UPA2</accession>
<dbReference type="RefSeq" id="WP_259091083.1">
    <property type="nucleotide sequence ID" value="NZ_JANUBF010000023.1"/>
</dbReference>
<dbReference type="Gene3D" id="3.90.350.10">
    <property type="entry name" value="Transposase Inhibitor Protein From Tn5, Chain A, domain 1"/>
    <property type="match status" value="1"/>
</dbReference>
<dbReference type="EMBL" id="JANUBF010000023">
    <property type="protein sequence ID" value="MCS4037654.1"/>
    <property type="molecule type" value="Genomic_DNA"/>
</dbReference>
<dbReference type="InterPro" id="IPR012337">
    <property type="entry name" value="RNaseH-like_sf"/>
</dbReference>
<gene>
    <name evidence="2" type="ORF">GGQ01_002741</name>
</gene>
<dbReference type="GO" id="GO:0004803">
    <property type="term" value="F:transposase activity"/>
    <property type="evidence" value="ECO:0007669"/>
    <property type="project" value="InterPro"/>
</dbReference>
<evidence type="ECO:0000313" key="2">
    <source>
        <dbReference type="EMBL" id="MCS4037654.1"/>
    </source>
</evidence>
<dbReference type="GO" id="GO:0006313">
    <property type="term" value="P:DNA transposition"/>
    <property type="evidence" value="ECO:0007669"/>
    <property type="project" value="InterPro"/>
</dbReference>
<dbReference type="Proteomes" id="UP001155040">
    <property type="component" value="Unassembled WGS sequence"/>
</dbReference>
<feature type="domain" description="Transposase IS4-like" evidence="1">
    <location>
        <begin position="7"/>
        <end position="159"/>
    </location>
</feature>
<organism evidence="2 3">
    <name type="scientific">Salinibacter ruber</name>
    <dbReference type="NCBI Taxonomy" id="146919"/>
    <lineage>
        <taxon>Bacteria</taxon>
        <taxon>Pseudomonadati</taxon>
        <taxon>Rhodothermota</taxon>
        <taxon>Rhodothermia</taxon>
        <taxon>Rhodothermales</taxon>
        <taxon>Salinibacteraceae</taxon>
        <taxon>Salinibacter</taxon>
    </lineage>
</organism>
<name>A0A9X2UPA2_9BACT</name>
<dbReference type="SUPFAM" id="SSF53098">
    <property type="entry name" value="Ribonuclease H-like"/>
    <property type="match status" value="1"/>
</dbReference>
<proteinExistence type="predicted"/>
<comment type="caution">
    <text evidence="2">The sequence shown here is derived from an EMBL/GenBank/DDBJ whole genome shotgun (WGS) entry which is preliminary data.</text>
</comment>
<dbReference type="AlphaFoldDB" id="A0A9X2UPA2"/>
<dbReference type="GO" id="GO:0003677">
    <property type="term" value="F:DNA binding"/>
    <property type="evidence" value="ECO:0007669"/>
    <property type="project" value="InterPro"/>
</dbReference>
<dbReference type="Pfam" id="PF01609">
    <property type="entry name" value="DDE_Tnp_1"/>
    <property type="match status" value="1"/>
</dbReference>
<dbReference type="InterPro" id="IPR002559">
    <property type="entry name" value="Transposase_11"/>
</dbReference>
<protein>
    <recommendedName>
        <fullName evidence="1">Transposase IS4-like domain-containing protein</fullName>
    </recommendedName>
</protein>
<evidence type="ECO:0000259" key="1">
    <source>
        <dbReference type="Pfam" id="PF01609"/>
    </source>
</evidence>